<proteinExistence type="predicted"/>
<protein>
    <recommendedName>
        <fullName evidence="5">Aconitase/3-isopropylmalate dehydratase large subunit alpha/beta/alpha domain-containing protein</fullName>
    </recommendedName>
</protein>
<feature type="domain" description="Aconitase/3-isopropylmalate dehydratase large subunit alpha/beta/alpha" evidence="5">
    <location>
        <begin position="26"/>
        <end position="234"/>
    </location>
</feature>
<dbReference type="GO" id="GO:0016829">
    <property type="term" value="F:lyase activity"/>
    <property type="evidence" value="ECO:0007669"/>
    <property type="project" value="UniProtKB-KW"/>
</dbReference>
<dbReference type="InterPro" id="IPR015931">
    <property type="entry name" value="Acnase/IPM_dHydase_lsu_aba_1/3"/>
</dbReference>
<keyword evidence="2" id="KW-0408">Iron</keyword>
<dbReference type="PRINTS" id="PR00415">
    <property type="entry name" value="ACONITASE"/>
</dbReference>
<evidence type="ECO:0000259" key="5">
    <source>
        <dbReference type="Pfam" id="PF00330"/>
    </source>
</evidence>
<dbReference type="InterPro" id="IPR018136">
    <property type="entry name" value="Aconitase_4Fe-4S_BS"/>
</dbReference>
<keyword evidence="3" id="KW-0411">Iron-sulfur</keyword>
<dbReference type="Gene3D" id="3.30.499.10">
    <property type="entry name" value="Aconitase, domain 3"/>
    <property type="match status" value="2"/>
</dbReference>
<evidence type="ECO:0000256" key="3">
    <source>
        <dbReference type="ARBA" id="ARBA00023014"/>
    </source>
</evidence>
<dbReference type="GO" id="GO:0019752">
    <property type="term" value="P:carboxylic acid metabolic process"/>
    <property type="evidence" value="ECO:0007669"/>
    <property type="project" value="UniProtKB-ARBA"/>
</dbReference>
<sequence length="257" mass="27662">EQMGGTDVQDPDHLVIVLDHNAPPTNAGVANTYHSIREFAKRQGIGKFHDAGSGICHQIMADYARPGMVIVGSDSHTCTAGAFNAMAAGIDRTEAAGLWLRGETWFRVPESLKVNLTGRLKQGVYAKDLSLWIIGILGSAGANYISIEYHGKGVKSLTIADRMTLANLASEMGAKNAVFPPDQVLMDYLGEKVEGFWADEGAVYAHEIQIDLKEVYPLVAAPHHVDNVIALAEVAGTDIHQGVIGTCTNGRIEDLRE</sequence>
<dbReference type="PANTHER" id="PTHR43822:SF2">
    <property type="entry name" value="HOMOACONITASE, MITOCHONDRIAL"/>
    <property type="match status" value="1"/>
</dbReference>
<dbReference type="InterPro" id="IPR036008">
    <property type="entry name" value="Aconitase_4Fe-4S_dom"/>
</dbReference>
<name>X0ZRZ9_9ZZZZ</name>
<dbReference type="PROSITE" id="PS00450">
    <property type="entry name" value="ACONITASE_1"/>
    <property type="match status" value="1"/>
</dbReference>
<evidence type="ECO:0000256" key="1">
    <source>
        <dbReference type="ARBA" id="ARBA00022723"/>
    </source>
</evidence>
<keyword evidence="4" id="KW-0456">Lyase</keyword>
<dbReference type="InterPro" id="IPR050067">
    <property type="entry name" value="IPM_dehydratase_rel_enz"/>
</dbReference>
<comment type="caution">
    <text evidence="6">The sequence shown here is derived from an EMBL/GenBank/DDBJ whole genome shotgun (WGS) entry which is preliminary data.</text>
</comment>
<dbReference type="SUPFAM" id="SSF53732">
    <property type="entry name" value="Aconitase iron-sulfur domain"/>
    <property type="match status" value="1"/>
</dbReference>
<dbReference type="GO" id="GO:0046872">
    <property type="term" value="F:metal ion binding"/>
    <property type="evidence" value="ECO:0007669"/>
    <property type="project" value="UniProtKB-KW"/>
</dbReference>
<organism evidence="6">
    <name type="scientific">marine sediment metagenome</name>
    <dbReference type="NCBI Taxonomy" id="412755"/>
    <lineage>
        <taxon>unclassified sequences</taxon>
        <taxon>metagenomes</taxon>
        <taxon>ecological metagenomes</taxon>
    </lineage>
</organism>
<dbReference type="AlphaFoldDB" id="X0ZRZ9"/>
<gene>
    <name evidence="6" type="ORF">S01H4_12390</name>
</gene>
<dbReference type="GO" id="GO:0051536">
    <property type="term" value="F:iron-sulfur cluster binding"/>
    <property type="evidence" value="ECO:0007669"/>
    <property type="project" value="UniProtKB-KW"/>
</dbReference>
<feature type="non-terminal residue" evidence="6">
    <location>
        <position position="257"/>
    </location>
</feature>
<feature type="non-terminal residue" evidence="6">
    <location>
        <position position="1"/>
    </location>
</feature>
<evidence type="ECO:0000256" key="4">
    <source>
        <dbReference type="ARBA" id="ARBA00023239"/>
    </source>
</evidence>
<dbReference type="EMBL" id="BART01005249">
    <property type="protein sequence ID" value="GAG63228.1"/>
    <property type="molecule type" value="Genomic_DNA"/>
</dbReference>
<accession>X0ZRZ9</accession>
<evidence type="ECO:0000313" key="6">
    <source>
        <dbReference type="EMBL" id="GAG63228.1"/>
    </source>
</evidence>
<evidence type="ECO:0000256" key="2">
    <source>
        <dbReference type="ARBA" id="ARBA00023004"/>
    </source>
</evidence>
<reference evidence="6" key="1">
    <citation type="journal article" date="2014" name="Front. Microbiol.">
        <title>High frequency of phylogenetically diverse reductive dehalogenase-homologous genes in deep subseafloor sedimentary metagenomes.</title>
        <authorList>
            <person name="Kawai M."/>
            <person name="Futagami T."/>
            <person name="Toyoda A."/>
            <person name="Takaki Y."/>
            <person name="Nishi S."/>
            <person name="Hori S."/>
            <person name="Arai W."/>
            <person name="Tsubouchi T."/>
            <person name="Morono Y."/>
            <person name="Uchiyama I."/>
            <person name="Ito T."/>
            <person name="Fujiyama A."/>
            <person name="Inagaki F."/>
            <person name="Takami H."/>
        </authorList>
    </citation>
    <scope>NUCLEOTIDE SEQUENCE</scope>
    <source>
        <strain evidence="6">Expedition CK06-06</strain>
    </source>
</reference>
<dbReference type="PANTHER" id="PTHR43822">
    <property type="entry name" value="HOMOACONITASE, MITOCHONDRIAL-RELATED"/>
    <property type="match status" value="1"/>
</dbReference>
<keyword evidence="1" id="KW-0479">Metal-binding</keyword>
<dbReference type="InterPro" id="IPR001030">
    <property type="entry name" value="Acoase/IPM_deHydtase_lsu_aba"/>
</dbReference>
<dbReference type="Pfam" id="PF00330">
    <property type="entry name" value="Aconitase"/>
    <property type="match status" value="1"/>
</dbReference>